<organism evidence="4 5">
    <name type="scientific">Streptomyces gibsoniae</name>
    <dbReference type="NCBI Taxonomy" id="3075529"/>
    <lineage>
        <taxon>Bacteria</taxon>
        <taxon>Bacillati</taxon>
        <taxon>Actinomycetota</taxon>
        <taxon>Actinomycetes</taxon>
        <taxon>Kitasatosporales</taxon>
        <taxon>Streptomycetaceae</taxon>
        <taxon>Streptomyces</taxon>
    </lineage>
</organism>
<evidence type="ECO:0000256" key="2">
    <source>
        <dbReference type="SAM" id="MobiDB-lite"/>
    </source>
</evidence>
<evidence type="ECO:0000313" key="4">
    <source>
        <dbReference type="EMBL" id="MDT0464611.1"/>
    </source>
</evidence>
<proteinExistence type="predicted"/>
<keyword evidence="1 4" id="KW-0378">Hydrolase</keyword>
<dbReference type="GO" id="GO:0004722">
    <property type="term" value="F:protein serine/threonine phosphatase activity"/>
    <property type="evidence" value="ECO:0007669"/>
    <property type="project" value="UniProtKB-EC"/>
</dbReference>
<name>A0ABU2TUU4_9ACTN</name>
<evidence type="ECO:0000313" key="5">
    <source>
        <dbReference type="Proteomes" id="UP001183809"/>
    </source>
</evidence>
<dbReference type="PANTHER" id="PTHR43156:SF2">
    <property type="entry name" value="STAGE II SPORULATION PROTEIN E"/>
    <property type="match status" value="1"/>
</dbReference>
<dbReference type="Proteomes" id="UP001183809">
    <property type="component" value="Unassembled WGS sequence"/>
</dbReference>
<feature type="region of interest" description="Disordered" evidence="2">
    <location>
        <begin position="1"/>
        <end position="126"/>
    </location>
</feature>
<gene>
    <name evidence="4" type="ORF">RM764_16600</name>
</gene>
<feature type="domain" description="PPM-type phosphatase" evidence="3">
    <location>
        <begin position="253"/>
        <end position="476"/>
    </location>
</feature>
<dbReference type="EMBL" id="JAVREY010000016">
    <property type="protein sequence ID" value="MDT0464611.1"/>
    <property type="molecule type" value="Genomic_DNA"/>
</dbReference>
<evidence type="ECO:0000259" key="3">
    <source>
        <dbReference type="SMART" id="SM00331"/>
    </source>
</evidence>
<keyword evidence="5" id="KW-1185">Reference proteome</keyword>
<feature type="compositionally biased region" description="Basic and acidic residues" evidence="2">
    <location>
        <begin position="46"/>
        <end position="90"/>
    </location>
</feature>
<reference evidence="5" key="1">
    <citation type="submission" date="2023-07" db="EMBL/GenBank/DDBJ databases">
        <title>30 novel species of actinomycetes from the DSMZ collection.</title>
        <authorList>
            <person name="Nouioui I."/>
        </authorList>
    </citation>
    <scope>NUCLEOTIDE SEQUENCE [LARGE SCALE GENOMIC DNA]</scope>
    <source>
        <strain evidence="5">DSM 41699</strain>
    </source>
</reference>
<dbReference type="EC" id="3.1.3.16" evidence="4"/>
<dbReference type="Gene3D" id="3.60.40.10">
    <property type="entry name" value="PPM-type phosphatase domain"/>
    <property type="match status" value="1"/>
</dbReference>
<dbReference type="InterPro" id="IPR052016">
    <property type="entry name" value="Bact_Sigma-Reg"/>
</dbReference>
<dbReference type="Pfam" id="PF07228">
    <property type="entry name" value="SpoIIE"/>
    <property type="match status" value="1"/>
</dbReference>
<sequence>MVQQGGAWRIEAPCDEQGSGPGPGTPYEGSGIPYDRTSSGPAVRPSPKDSEQPDDRADGRPHDRRGDRPDGRSRDQSDSRLHVRTEDARSPDTGPDDAGTTESRPPGTGPGHVRPPEPGPAESRRSSYARAFLRALPALLIGLGVCCGRLTPSVFPSVPLFTAAPLVAAPLHSLRGTVVTGTAALTAVLAVHLGLGASGAATEAVTTAAAAVPAVLINVLVRRNDARLASARRIAEAAQRAVLPEPPARIGGLRIAARYEAAQADAYIGGDLYAVQDSPHGVRLVVGDVRGKGTGAVAAVAVVIGAFREAAEQEATLEAVAQRLERALSREGIRRDGPDADEEFTTAVLAEIPHGEEGVVRIVDRGHPAPLLLLPDGTLRELEAREPGLPLGMGDLAPGSDGAEKWDFPPGSTLLFFTDGVSEARDARGEFYDPADRLAGRVLPTPGAVLAAVTEDVARHTGGQATDDMALLAVRRCEHR</sequence>
<dbReference type="InterPro" id="IPR001932">
    <property type="entry name" value="PPM-type_phosphatase-like_dom"/>
</dbReference>
<comment type="caution">
    <text evidence="4">The sequence shown here is derived from an EMBL/GenBank/DDBJ whole genome shotgun (WGS) entry which is preliminary data.</text>
</comment>
<protein>
    <submittedName>
        <fullName evidence="4">PP2C family protein-serine/threonine phosphatase</fullName>
        <ecNumber evidence="4">3.1.3.16</ecNumber>
    </submittedName>
</protein>
<dbReference type="RefSeq" id="WP_311695891.1">
    <property type="nucleotide sequence ID" value="NZ_JAVREY010000016.1"/>
</dbReference>
<dbReference type="SMART" id="SM00331">
    <property type="entry name" value="PP2C_SIG"/>
    <property type="match status" value="1"/>
</dbReference>
<dbReference type="PANTHER" id="PTHR43156">
    <property type="entry name" value="STAGE II SPORULATION PROTEIN E-RELATED"/>
    <property type="match status" value="1"/>
</dbReference>
<accession>A0ABU2TUU4</accession>
<dbReference type="InterPro" id="IPR036457">
    <property type="entry name" value="PPM-type-like_dom_sf"/>
</dbReference>
<evidence type="ECO:0000256" key="1">
    <source>
        <dbReference type="ARBA" id="ARBA00022801"/>
    </source>
</evidence>